<dbReference type="Proteomes" id="UP000659698">
    <property type="component" value="Unassembled WGS sequence"/>
</dbReference>
<dbReference type="InterPro" id="IPR029044">
    <property type="entry name" value="Nucleotide-diphossugar_trans"/>
</dbReference>
<evidence type="ECO:0000256" key="6">
    <source>
        <dbReference type="ARBA" id="ARBA00023136"/>
    </source>
</evidence>
<evidence type="ECO:0000256" key="5">
    <source>
        <dbReference type="ARBA" id="ARBA00022989"/>
    </source>
</evidence>
<sequence length="261" mass="30787">MKNFLSLVIIVKDEDAYLKEFIEYYRMLGVDHFYFYDNDSAVPVKSILKEYDNKTVTINKIVGKAKQMEAYKHFLFYYGKDSRWAGFIDLDEFIVPKTTYSLTEFLKDYEYADALGVNWVLFGHNDHEIKPAGLVTENYIKREFRQNVHIKSIVNPRKALYAANPHFIVMKDGSHYVDAKHSPITSAFNENHTIDVVQMNHYFTKSAEEFIKKARRGRADTGEQRNVEIEFEQYRNIWNEYTDTYLVDKYLIDLKRSMGIG</sequence>
<keyword evidence="6" id="KW-0472">Membrane</keyword>
<keyword evidence="2" id="KW-0328">Glycosyltransferase</keyword>
<evidence type="ECO:0000313" key="8">
    <source>
        <dbReference type="Proteomes" id="UP000659698"/>
    </source>
</evidence>
<dbReference type="RefSeq" id="WP_186632938.1">
    <property type="nucleotide sequence ID" value="NZ_JACOAF010000008.1"/>
</dbReference>
<dbReference type="PANTHER" id="PTHR21461">
    <property type="entry name" value="GLYCOSYLTRANSFERASE FAMILY 92 PROTEIN"/>
    <property type="match status" value="1"/>
</dbReference>
<reference evidence="7 8" key="1">
    <citation type="journal article" date="2019" name="Int. J. Syst. Evol. Microbiol.">
        <title>Rufibacter sediminis sp. nov., isolated from freshwater lake sediment.</title>
        <authorList>
            <person name="Qu J.H."/>
            <person name="Zhang L.J."/>
            <person name="Fu Y.H."/>
            <person name="Li H.F."/>
        </authorList>
    </citation>
    <scope>NUCLEOTIDE SEQUENCE [LARGE SCALE GENOMIC DNA]</scope>
    <source>
        <strain evidence="7 8">H-1</strain>
    </source>
</reference>
<accession>A0ABR6VNL9</accession>
<evidence type="ECO:0000256" key="2">
    <source>
        <dbReference type="ARBA" id="ARBA00022676"/>
    </source>
</evidence>
<dbReference type="SUPFAM" id="SSF53448">
    <property type="entry name" value="Nucleotide-diphospho-sugar transferases"/>
    <property type="match status" value="1"/>
</dbReference>
<dbReference type="InterPro" id="IPR008166">
    <property type="entry name" value="Glyco_transf_92"/>
</dbReference>
<evidence type="ECO:0000313" key="7">
    <source>
        <dbReference type="EMBL" id="MBC3538721.1"/>
    </source>
</evidence>
<dbReference type="Pfam" id="PF01697">
    <property type="entry name" value="Glyco_transf_92"/>
    <property type="match status" value="1"/>
</dbReference>
<keyword evidence="8" id="KW-1185">Reference proteome</keyword>
<evidence type="ECO:0000256" key="4">
    <source>
        <dbReference type="ARBA" id="ARBA00022692"/>
    </source>
</evidence>
<proteinExistence type="predicted"/>
<dbReference type="EMBL" id="JACOAF010000008">
    <property type="protein sequence ID" value="MBC3538721.1"/>
    <property type="molecule type" value="Genomic_DNA"/>
</dbReference>
<keyword evidence="3" id="KW-0808">Transferase</keyword>
<keyword evidence="4" id="KW-0812">Transmembrane</keyword>
<protein>
    <submittedName>
        <fullName evidence="7">Glycosyltransferase family 92 protein</fullName>
    </submittedName>
</protein>
<dbReference type="PANTHER" id="PTHR21461:SF69">
    <property type="entry name" value="GLYCOSYLTRANSFERASE FAMILY 92 PROTEIN"/>
    <property type="match status" value="1"/>
</dbReference>
<evidence type="ECO:0000256" key="3">
    <source>
        <dbReference type="ARBA" id="ARBA00022679"/>
    </source>
</evidence>
<organism evidence="7 8">
    <name type="scientific">Rufibacter sediminis</name>
    <dbReference type="NCBI Taxonomy" id="2762756"/>
    <lineage>
        <taxon>Bacteria</taxon>
        <taxon>Pseudomonadati</taxon>
        <taxon>Bacteroidota</taxon>
        <taxon>Cytophagia</taxon>
        <taxon>Cytophagales</taxon>
        <taxon>Hymenobacteraceae</taxon>
        <taxon>Rufibacter</taxon>
    </lineage>
</organism>
<comment type="subcellular location">
    <subcellularLocation>
        <location evidence="1">Membrane</location>
        <topology evidence="1">Single-pass membrane protein</topology>
    </subcellularLocation>
</comment>
<gene>
    <name evidence="7" type="ORF">H7U12_03450</name>
</gene>
<comment type="caution">
    <text evidence="7">The sequence shown here is derived from an EMBL/GenBank/DDBJ whole genome shotgun (WGS) entry which is preliminary data.</text>
</comment>
<evidence type="ECO:0000256" key="1">
    <source>
        <dbReference type="ARBA" id="ARBA00004167"/>
    </source>
</evidence>
<name>A0ABR6VNL9_9BACT</name>
<keyword evidence="5" id="KW-1133">Transmembrane helix</keyword>